<name>A0A378ZZ19_9HYPH</name>
<reference evidence="2 3" key="1">
    <citation type="submission" date="2018-06" db="EMBL/GenBank/DDBJ databases">
        <authorList>
            <consortium name="Pathogen Informatics"/>
            <person name="Doyle S."/>
        </authorList>
    </citation>
    <scope>NUCLEOTIDE SEQUENCE [LARGE SCALE GENOMIC DNA]</scope>
    <source>
        <strain evidence="2 3">NCTC13350</strain>
    </source>
</reference>
<proteinExistence type="predicted"/>
<organism evidence="2 3">
    <name type="scientific">Pannonibacter phragmitetus</name>
    <dbReference type="NCBI Taxonomy" id="121719"/>
    <lineage>
        <taxon>Bacteria</taxon>
        <taxon>Pseudomonadati</taxon>
        <taxon>Pseudomonadota</taxon>
        <taxon>Alphaproteobacteria</taxon>
        <taxon>Hyphomicrobiales</taxon>
        <taxon>Stappiaceae</taxon>
        <taxon>Pannonibacter</taxon>
    </lineage>
</organism>
<evidence type="ECO:0000256" key="1">
    <source>
        <dbReference type="SAM" id="MobiDB-lite"/>
    </source>
</evidence>
<evidence type="ECO:0000313" key="2">
    <source>
        <dbReference type="EMBL" id="SUB02484.1"/>
    </source>
</evidence>
<feature type="region of interest" description="Disordered" evidence="1">
    <location>
        <begin position="59"/>
        <end position="82"/>
    </location>
</feature>
<protein>
    <submittedName>
        <fullName evidence="2">Uncharacterized protein</fullName>
    </submittedName>
</protein>
<dbReference type="EMBL" id="UGSK01000001">
    <property type="protein sequence ID" value="SUB02484.1"/>
    <property type="molecule type" value="Genomic_DNA"/>
</dbReference>
<gene>
    <name evidence="2" type="ORF">NCTC13350_03442</name>
</gene>
<evidence type="ECO:0000313" key="3">
    <source>
        <dbReference type="Proteomes" id="UP000255000"/>
    </source>
</evidence>
<accession>A0A378ZZ19</accession>
<feature type="compositionally biased region" description="Basic and acidic residues" evidence="1">
    <location>
        <begin position="213"/>
        <end position="227"/>
    </location>
</feature>
<sequence>MASRANSLVCVIASQPPSPPRERMRIPGCGFGTNPSPPLRGSVYNGLLVRFQLLSPLEGEMPPSGGRGGYAASRKTRKSVPCRGAAPPLCQLALTSPPQGGRGALRPKESAFLLLASGVNTAPSRGERGAAADRFCPAFVSRRYPHPLPLPSRAGLSHMAEISSVCARIERSVLAKGNFGIRKCVAATDPNPKIPYAIPLPSRGRGADGPCLTDKRAARHPLEPGHD</sequence>
<feature type="region of interest" description="Disordered" evidence="1">
    <location>
        <begin position="196"/>
        <end position="227"/>
    </location>
</feature>
<dbReference type="AlphaFoldDB" id="A0A378ZZ19"/>
<dbReference type="Proteomes" id="UP000255000">
    <property type="component" value="Unassembled WGS sequence"/>
</dbReference>